<proteinExistence type="predicted"/>
<feature type="compositionally biased region" description="Pro residues" evidence="1">
    <location>
        <begin position="53"/>
        <end position="73"/>
    </location>
</feature>
<sequence length="249" mass="25259">MSEENKDEKSQPVRKTSAVPLRKETVRVTLKSSPSSATGPQPTTPAAPSDAAPTPPKPPAPSAPKPPSPPKSPDLPDVTSAVPLKQETMRVTLKAEDAAEAKKDGPAAPPAPAPTIPLGGGVGAPKPPAAAPTVKLNTGSAPTGPATVPLATQPLSKPGSSQPLPKATVQLEQTQQLSDDGPSATQAPTIQTVVDEESSAGRGGNAAAGLAVAAFLVSLFVLFAQFQQAKVWMDSKYNGEFGSLFSGDE</sequence>
<feature type="compositionally biased region" description="Polar residues" evidence="1">
    <location>
        <begin position="170"/>
        <end position="186"/>
    </location>
</feature>
<feature type="compositionally biased region" description="Basic and acidic residues" evidence="1">
    <location>
        <begin position="93"/>
        <end position="105"/>
    </location>
</feature>
<accession>A0A1M6P9R0</accession>
<dbReference type="EMBL" id="FQYR01000005">
    <property type="protein sequence ID" value="SHK04711.1"/>
    <property type="molecule type" value="Genomic_DNA"/>
</dbReference>
<keyword evidence="4" id="KW-1185">Reference proteome</keyword>
<feature type="region of interest" description="Disordered" evidence="1">
    <location>
        <begin position="1"/>
        <end position="186"/>
    </location>
</feature>
<dbReference type="AlphaFoldDB" id="A0A1M6P9R0"/>
<protein>
    <submittedName>
        <fullName evidence="3">Uncharacterized protein</fullName>
    </submittedName>
</protein>
<evidence type="ECO:0000313" key="4">
    <source>
        <dbReference type="Proteomes" id="UP000184510"/>
    </source>
</evidence>
<dbReference type="RefSeq" id="WP_143184673.1">
    <property type="nucleotide sequence ID" value="NZ_FQYR01000005.1"/>
</dbReference>
<name>A0A1M6P9R0_9BACT</name>
<feature type="compositionally biased region" description="Low complexity" evidence="1">
    <location>
        <begin position="32"/>
        <end position="52"/>
    </location>
</feature>
<feature type="compositionally biased region" description="Basic and acidic residues" evidence="1">
    <location>
        <begin position="1"/>
        <end position="11"/>
    </location>
</feature>
<feature type="transmembrane region" description="Helical" evidence="2">
    <location>
        <begin position="206"/>
        <end position="226"/>
    </location>
</feature>
<gene>
    <name evidence="3" type="ORF">SAMN02745181_3119</name>
</gene>
<evidence type="ECO:0000313" key="3">
    <source>
        <dbReference type="EMBL" id="SHK04711.1"/>
    </source>
</evidence>
<keyword evidence="2" id="KW-1133">Transmembrane helix</keyword>
<feature type="compositionally biased region" description="Polar residues" evidence="1">
    <location>
        <begin position="153"/>
        <end position="163"/>
    </location>
</feature>
<keyword evidence="2" id="KW-0812">Transmembrane</keyword>
<evidence type="ECO:0000256" key="2">
    <source>
        <dbReference type="SAM" id="Phobius"/>
    </source>
</evidence>
<dbReference type="InParanoid" id="A0A1M6P9R0"/>
<dbReference type="Proteomes" id="UP000184510">
    <property type="component" value="Unassembled WGS sequence"/>
</dbReference>
<reference evidence="3 4" key="1">
    <citation type="submission" date="2016-11" db="EMBL/GenBank/DDBJ databases">
        <authorList>
            <person name="Jaros S."/>
            <person name="Januszkiewicz K."/>
            <person name="Wedrychowicz H."/>
        </authorList>
    </citation>
    <scope>NUCLEOTIDE SEQUENCE [LARGE SCALE GENOMIC DNA]</scope>
    <source>
        <strain evidence="3 4">DSM 18772</strain>
    </source>
</reference>
<dbReference type="STRING" id="1123071.SAMN02745181_3119"/>
<organism evidence="3 4">
    <name type="scientific">Rubritalea squalenifaciens DSM 18772</name>
    <dbReference type="NCBI Taxonomy" id="1123071"/>
    <lineage>
        <taxon>Bacteria</taxon>
        <taxon>Pseudomonadati</taxon>
        <taxon>Verrucomicrobiota</taxon>
        <taxon>Verrucomicrobiia</taxon>
        <taxon>Verrucomicrobiales</taxon>
        <taxon>Rubritaleaceae</taxon>
        <taxon>Rubritalea</taxon>
    </lineage>
</organism>
<keyword evidence="2" id="KW-0472">Membrane</keyword>
<evidence type="ECO:0000256" key="1">
    <source>
        <dbReference type="SAM" id="MobiDB-lite"/>
    </source>
</evidence>
<dbReference type="OrthoDB" id="9909417at2"/>